<evidence type="ECO:0000256" key="7">
    <source>
        <dbReference type="ARBA" id="ARBA00023054"/>
    </source>
</evidence>
<dbReference type="InterPro" id="IPR006884">
    <property type="entry name" value="Fzo/mitofusin_HR2"/>
</dbReference>
<dbReference type="CDD" id="cd09912">
    <property type="entry name" value="DLP_2"/>
    <property type="match status" value="1"/>
</dbReference>
<keyword evidence="3" id="KW-0547">Nucleotide-binding</keyword>
<protein>
    <submittedName>
        <fullName evidence="13">Mitofusin-1-like</fullName>
    </submittedName>
</protein>
<evidence type="ECO:0000256" key="2">
    <source>
        <dbReference type="ARBA" id="ARBA00022692"/>
    </source>
</evidence>
<evidence type="ECO:0000256" key="9">
    <source>
        <dbReference type="ARBA" id="ARBA00023134"/>
    </source>
</evidence>
<dbReference type="SUPFAM" id="SSF52540">
    <property type="entry name" value="P-loop containing nucleoside triphosphate hydrolases"/>
    <property type="match status" value="1"/>
</dbReference>
<dbReference type="Gene3D" id="3.40.50.300">
    <property type="entry name" value="P-loop containing nucleotide triphosphate hydrolases"/>
    <property type="match status" value="1"/>
</dbReference>
<dbReference type="FunFam" id="3.40.50.300:FF:000214">
    <property type="entry name" value="Mitofusin 2"/>
    <property type="match status" value="1"/>
</dbReference>
<evidence type="ECO:0000256" key="6">
    <source>
        <dbReference type="ARBA" id="ARBA00022989"/>
    </source>
</evidence>
<dbReference type="SUPFAM" id="SSF111479">
    <property type="entry name" value="Fzo-like conserved region"/>
    <property type="match status" value="1"/>
</dbReference>
<evidence type="ECO:0000256" key="8">
    <source>
        <dbReference type="ARBA" id="ARBA00023128"/>
    </source>
</evidence>
<dbReference type="GO" id="GO:0051646">
    <property type="term" value="P:mitochondrion localization"/>
    <property type="evidence" value="ECO:0007669"/>
    <property type="project" value="TreeGrafter"/>
</dbReference>
<accession>A0A8C7L1I7</accession>
<evidence type="ECO:0000256" key="4">
    <source>
        <dbReference type="ARBA" id="ARBA00022787"/>
    </source>
</evidence>
<dbReference type="GO" id="GO:0008053">
    <property type="term" value="P:mitochondrial fusion"/>
    <property type="evidence" value="ECO:0007669"/>
    <property type="project" value="InterPro"/>
</dbReference>
<evidence type="ECO:0000256" key="5">
    <source>
        <dbReference type="ARBA" id="ARBA00022801"/>
    </source>
</evidence>
<reference evidence="13" key="2">
    <citation type="submission" date="2025-09" db="UniProtKB">
        <authorList>
            <consortium name="Ensembl"/>
        </authorList>
    </citation>
    <scope>IDENTIFICATION</scope>
</reference>
<evidence type="ECO:0000313" key="14">
    <source>
        <dbReference type="Proteomes" id="UP000694557"/>
    </source>
</evidence>
<keyword evidence="2" id="KW-0812">Transmembrane</keyword>
<dbReference type="InterPro" id="IPR045063">
    <property type="entry name" value="Dynamin_N"/>
</dbReference>
<name>A0A8C7L1I7_ONCKI</name>
<proteinExistence type="predicted"/>
<feature type="coiled-coil region" evidence="11">
    <location>
        <begin position="371"/>
        <end position="398"/>
    </location>
</feature>
<gene>
    <name evidence="13" type="primary">mfn1a</name>
</gene>
<dbReference type="Gene3D" id="1.20.5.110">
    <property type="match status" value="1"/>
</dbReference>
<keyword evidence="10" id="KW-0472">Membrane</keyword>
<evidence type="ECO:0000256" key="10">
    <source>
        <dbReference type="ARBA" id="ARBA00023136"/>
    </source>
</evidence>
<evidence type="ECO:0000256" key="11">
    <source>
        <dbReference type="SAM" id="Coils"/>
    </source>
</evidence>
<dbReference type="GO" id="GO:0005525">
    <property type="term" value="F:GTP binding"/>
    <property type="evidence" value="ECO:0007669"/>
    <property type="project" value="UniProtKB-KW"/>
</dbReference>
<reference evidence="13" key="1">
    <citation type="submission" date="2025-08" db="UniProtKB">
        <authorList>
            <consortium name="Ensembl"/>
        </authorList>
    </citation>
    <scope>IDENTIFICATION</scope>
</reference>
<feature type="domain" description="Dynamin-type G" evidence="12">
    <location>
        <begin position="70"/>
        <end position="319"/>
    </location>
</feature>
<evidence type="ECO:0000256" key="1">
    <source>
        <dbReference type="ARBA" id="ARBA00004374"/>
    </source>
</evidence>
<keyword evidence="8" id="KW-0496">Mitochondrion</keyword>
<dbReference type="GO" id="GO:0005741">
    <property type="term" value="C:mitochondrial outer membrane"/>
    <property type="evidence" value="ECO:0007669"/>
    <property type="project" value="UniProtKB-SubCell"/>
</dbReference>
<dbReference type="InterPro" id="IPR027417">
    <property type="entry name" value="P-loop_NTPase"/>
</dbReference>
<dbReference type="PANTHER" id="PTHR10465:SF2">
    <property type="entry name" value="MITOFUSIN-1"/>
    <property type="match status" value="1"/>
</dbReference>
<dbReference type="Pfam" id="PF00350">
    <property type="entry name" value="Dynamin_N"/>
    <property type="match status" value="1"/>
</dbReference>
<dbReference type="InterPro" id="IPR030381">
    <property type="entry name" value="G_DYNAMIN_dom"/>
</dbReference>
<dbReference type="AlphaFoldDB" id="A0A8C7L1I7"/>
<keyword evidence="5" id="KW-0378">Hydrolase</keyword>
<dbReference type="PROSITE" id="PS51718">
    <property type="entry name" value="G_DYNAMIN_2"/>
    <property type="match status" value="1"/>
</dbReference>
<keyword evidence="7 11" id="KW-0175">Coiled coil</keyword>
<dbReference type="Ensembl" id="ENSOKIT00005115320.1">
    <property type="protein sequence ID" value="ENSOKIP00005107614.1"/>
    <property type="gene ID" value="ENSOKIG00005046758.1"/>
</dbReference>
<keyword evidence="14" id="KW-1185">Reference proteome</keyword>
<keyword evidence="4" id="KW-1000">Mitochondrion outer membrane</keyword>
<dbReference type="Pfam" id="PF04799">
    <property type="entry name" value="Fzo_mitofusin"/>
    <property type="match status" value="1"/>
</dbReference>
<evidence type="ECO:0000313" key="13">
    <source>
        <dbReference type="Ensembl" id="ENSOKIP00005107614.1"/>
    </source>
</evidence>
<dbReference type="PANTHER" id="PTHR10465">
    <property type="entry name" value="TRANSMEMBRANE GTPASE FZO1"/>
    <property type="match status" value="1"/>
</dbReference>
<dbReference type="GO" id="GO:0003924">
    <property type="term" value="F:GTPase activity"/>
    <property type="evidence" value="ECO:0007669"/>
    <property type="project" value="InterPro"/>
</dbReference>
<evidence type="ECO:0000256" key="3">
    <source>
        <dbReference type="ARBA" id="ARBA00022741"/>
    </source>
</evidence>
<comment type="subcellular location">
    <subcellularLocation>
        <location evidence="1">Mitochondrion outer membrane</location>
        <topology evidence="1">Multi-pass membrane protein</topology>
    </subcellularLocation>
</comment>
<dbReference type="InterPro" id="IPR027094">
    <property type="entry name" value="Mitofusin_fam"/>
</dbReference>
<keyword evidence="9" id="KW-0342">GTP-binding</keyword>
<dbReference type="GeneTree" id="ENSGT00390000013727"/>
<sequence>MDPGGPSPLMHFVVAKKTINGIFDQLLEYVKEGSEFTWRSADLEQVAVEEQCLEIQTCARKLATIREVLARRHMKVAFFGRTSNGKSTVINAMLRDRVLPSGIGHTTNCFLRVEGTDGDDAYLTTEGSDDRKSVKSVNQLAHALHMERSLDSGCLVKVFWPKSRCALLRDDLVIMDSPGTDVTSYLDSWIDKFCLDADVFVLVGNAESTLMNTEKLFFHKVSERISKPNIFILHNRWDASAWEPEYIDEVRKQHMDRCVSFLVEELRVVRQEEAPGRIFFVSAKEVLSSRMHCAQGMPETGGALAEGFHERLREFQRFERTFEEFISHSAVKTKFEQHTLRAWQITEAIKAVMDAINIASAERKIFSLEDREDQKDRLEFVRGQLNRLTENVKEKINTITDEVAAKVDIRNHPPTVKLMMHVEERMSTCLAFRCSTGIIGHMQSCQKNMIENIRPLLPPDVQEQFHIHLPSRKFVLTYDLSLATLCADFQENIDFQFSLGWTALVSRFIGPSNAKRTLTTMNQKFQYHMPLNSLQNTSPTALQAHGGTSLQDHMVFSMATGVVSLTSRASMTVLVIGGVVWRSVGWRLIALSATLYGLLYLYEKLTWTNASRERALKQQFVELAIHRLRAIIPFTSGSCSQQVHQELATTFARLCQRVDLSEVELEGHIRLLSGRIQRLENVQRRSKTLRSNSHSTLHCSSQLFNV</sequence>
<dbReference type="Proteomes" id="UP000694557">
    <property type="component" value="Unassembled WGS sequence"/>
</dbReference>
<keyword evidence="6" id="KW-1133">Transmembrane helix</keyword>
<evidence type="ECO:0000259" key="12">
    <source>
        <dbReference type="PROSITE" id="PS51718"/>
    </source>
</evidence>
<organism evidence="13 14">
    <name type="scientific">Oncorhynchus kisutch</name>
    <name type="common">Coho salmon</name>
    <name type="synonym">Salmo kisutch</name>
    <dbReference type="NCBI Taxonomy" id="8019"/>
    <lineage>
        <taxon>Eukaryota</taxon>
        <taxon>Metazoa</taxon>
        <taxon>Chordata</taxon>
        <taxon>Craniata</taxon>
        <taxon>Vertebrata</taxon>
        <taxon>Euteleostomi</taxon>
        <taxon>Actinopterygii</taxon>
        <taxon>Neopterygii</taxon>
        <taxon>Teleostei</taxon>
        <taxon>Protacanthopterygii</taxon>
        <taxon>Salmoniformes</taxon>
        <taxon>Salmonidae</taxon>
        <taxon>Salmoninae</taxon>
        <taxon>Oncorhynchus</taxon>
    </lineage>
</organism>